<feature type="region of interest" description="Disordered" evidence="1">
    <location>
        <begin position="181"/>
        <end position="208"/>
    </location>
</feature>
<dbReference type="InterPro" id="IPR011057">
    <property type="entry name" value="Mss4-like_sf"/>
</dbReference>
<dbReference type="AlphaFoldDB" id="A0A8J5XEJ3"/>
<organism evidence="3 4">
    <name type="scientific">Diacronema lutheri</name>
    <name type="common">Unicellular marine alga</name>
    <name type="synonym">Monochrysis lutheri</name>
    <dbReference type="NCBI Taxonomy" id="2081491"/>
    <lineage>
        <taxon>Eukaryota</taxon>
        <taxon>Haptista</taxon>
        <taxon>Haptophyta</taxon>
        <taxon>Pavlovophyceae</taxon>
        <taxon>Pavlovales</taxon>
        <taxon>Pavlovaceae</taxon>
        <taxon>Diacronema</taxon>
    </lineage>
</organism>
<proteinExistence type="predicted"/>
<dbReference type="Proteomes" id="UP000751190">
    <property type="component" value="Unassembled WGS sequence"/>
</dbReference>
<protein>
    <submittedName>
        <fullName evidence="3">Uncharacterized protein</fullName>
    </submittedName>
</protein>
<comment type="caution">
    <text evidence="3">The sequence shown here is derived from an EMBL/GenBank/DDBJ whole genome shotgun (WGS) entry which is preliminary data.</text>
</comment>
<dbReference type="SUPFAM" id="SSF51316">
    <property type="entry name" value="Mss4-like"/>
    <property type="match status" value="1"/>
</dbReference>
<keyword evidence="4" id="KW-1185">Reference proteome</keyword>
<keyword evidence="2" id="KW-0732">Signal</keyword>
<feature type="chain" id="PRO_5035326551" evidence="2">
    <location>
        <begin position="17"/>
        <end position="208"/>
    </location>
</feature>
<dbReference type="OrthoDB" id="10368240at2759"/>
<dbReference type="EMBL" id="JAGTXO010000042">
    <property type="protein sequence ID" value="KAG8459317.1"/>
    <property type="molecule type" value="Genomic_DNA"/>
</dbReference>
<dbReference type="Gene3D" id="2.170.150.20">
    <property type="entry name" value="Peptide methionine sulfoxide reductase"/>
    <property type="match status" value="1"/>
</dbReference>
<dbReference type="OMA" id="VADNICC"/>
<reference evidence="3" key="1">
    <citation type="submission" date="2021-05" db="EMBL/GenBank/DDBJ databases">
        <title>The genome of the haptophyte Pavlova lutheri (Diacronema luteri, Pavlovales) - a model for lipid biosynthesis in eukaryotic algae.</title>
        <authorList>
            <person name="Hulatt C.J."/>
            <person name="Posewitz M.C."/>
        </authorList>
    </citation>
    <scope>NUCLEOTIDE SEQUENCE</scope>
    <source>
        <strain evidence="3">NIVA-4/92</strain>
    </source>
</reference>
<evidence type="ECO:0000256" key="1">
    <source>
        <dbReference type="SAM" id="MobiDB-lite"/>
    </source>
</evidence>
<evidence type="ECO:0000256" key="2">
    <source>
        <dbReference type="SAM" id="SignalP"/>
    </source>
</evidence>
<feature type="signal peptide" evidence="2">
    <location>
        <begin position="1"/>
        <end position="16"/>
    </location>
</feature>
<evidence type="ECO:0000313" key="3">
    <source>
        <dbReference type="EMBL" id="KAG8459317.1"/>
    </source>
</evidence>
<sequence>MAFATLMLVGLGTVVASRRASPGAPILMAATGGPIRYGDESLMAGKAHGSCVAPVQPRLRWGCDGKVADNICCFNRHFAERSGYWAATSFLKEANREKTVFRDPVTGRPLFVAPVGRSFSDFEAESRQHGWPSFRQNEVVWANVRVLPNGETVSVDGTHLGHNLPDRKGARYCINLVSISGHTPGGGSDDDDSDVPVGDGQPAPAAAK</sequence>
<name>A0A8J5XEJ3_DIALT</name>
<accession>A0A8J5XEJ3</accession>
<gene>
    <name evidence="3" type="ORF">KFE25_014162</name>
</gene>
<evidence type="ECO:0000313" key="4">
    <source>
        <dbReference type="Proteomes" id="UP000751190"/>
    </source>
</evidence>